<comment type="similarity">
    <text evidence="2">Belongs to the Nudix hydrolase family.</text>
</comment>
<dbReference type="EC" id="3.6.1.56" evidence="11"/>
<comment type="caution">
    <text evidence="23">The sequence shown here is derived from an EMBL/GenBank/DDBJ whole genome shotgun (WGS) entry which is preliminary data.</text>
</comment>
<accession>A0A8J7SJC3</accession>
<evidence type="ECO:0000256" key="4">
    <source>
        <dbReference type="ARBA" id="ARBA00022723"/>
    </source>
</evidence>
<dbReference type="PRINTS" id="PR01403">
    <property type="entry name" value="8OXTPHPHTASE"/>
</dbReference>
<evidence type="ECO:0000256" key="9">
    <source>
        <dbReference type="ARBA" id="ARBA00024486"/>
    </source>
</evidence>
<evidence type="ECO:0000256" key="21">
    <source>
        <dbReference type="ARBA" id="ARBA00053094"/>
    </source>
</evidence>
<dbReference type="SUPFAM" id="SSF55811">
    <property type="entry name" value="Nudix"/>
    <property type="match status" value="1"/>
</dbReference>
<dbReference type="Proteomes" id="UP000624703">
    <property type="component" value="Unassembled WGS sequence"/>
</dbReference>
<evidence type="ECO:0000259" key="22">
    <source>
        <dbReference type="PROSITE" id="PS51462"/>
    </source>
</evidence>
<dbReference type="AlphaFoldDB" id="A0A8J7SJC3"/>
<dbReference type="PROSITE" id="PS51462">
    <property type="entry name" value="NUDIX"/>
    <property type="match status" value="1"/>
</dbReference>
<evidence type="ECO:0000256" key="16">
    <source>
        <dbReference type="ARBA" id="ARBA00031927"/>
    </source>
</evidence>
<evidence type="ECO:0000256" key="2">
    <source>
        <dbReference type="ARBA" id="ARBA00005582"/>
    </source>
</evidence>
<evidence type="ECO:0000313" key="24">
    <source>
        <dbReference type="Proteomes" id="UP000624703"/>
    </source>
</evidence>
<comment type="cofactor">
    <cofactor evidence="1">
        <name>Mg(2+)</name>
        <dbReference type="ChEBI" id="CHEBI:18420"/>
    </cofactor>
</comment>
<protein>
    <recommendedName>
        <fullName evidence="12">Oxidized purine nucleoside triphosphate hydrolase</fullName>
        <ecNumber evidence="11">3.6.1.56</ecNumber>
    </recommendedName>
    <alternativeName>
        <fullName evidence="16">2-hydroxy-dATP diphosphatase</fullName>
    </alternativeName>
    <alternativeName>
        <fullName evidence="15">7,8-dihydro-8-oxoguanine triphosphatase</fullName>
    </alternativeName>
    <alternativeName>
        <fullName evidence="14">8-oxo-dGTPase</fullName>
    </alternativeName>
    <alternativeName>
        <fullName evidence="17">Methylated purine nucleoside triphosphate hydrolase</fullName>
    </alternativeName>
    <alternativeName>
        <fullName evidence="13">Nucleoside diphosphate-linked moiety X motif 1</fullName>
    </alternativeName>
</protein>
<dbReference type="PANTHER" id="PTHR43758:SF2">
    <property type="entry name" value="OXIDIZED PURINE NUCLEOSIDE TRIPHOSPHATE HYDROLASE"/>
    <property type="match status" value="1"/>
</dbReference>
<dbReference type="GO" id="GO:0005737">
    <property type="term" value="C:cytoplasm"/>
    <property type="evidence" value="ECO:0007669"/>
    <property type="project" value="TreeGrafter"/>
</dbReference>
<name>A0A8J7SJC3_9BACT</name>
<comment type="catalytic activity">
    <reaction evidence="9">
        <text>8-oxo-dGTP + H2O = 8-oxo-dGMP + diphosphate + H(+)</text>
        <dbReference type="Rhea" id="RHEA:31575"/>
        <dbReference type="ChEBI" id="CHEBI:15377"/>
        <dbReference type="ChEBI" id="CHEBI:15378"/>
        <dbReference type="ChEBI" id="CHEBI:33019"/>
        <dbReference type="ChEBI" id="CHEBI:63224"/>
        <dbReference type="ChEBI" id="CHEBI:77896"/>
    </reaction>
    <physiologicalReaction direction="left-to-right" evidence="9">
        <dbReference type="Rhea" id="RHEA:31576"/>
    </physiologicalReaction>
</comment>
<evidence type="ECO:0000256" key="13">
    <source>
        <dbReference type="ARBA" id="ARBA00029673"/>
    </source>
</evidence>
<evidence type="ECO:0000256" key="12">
    <source>
        <dbReference type="ARBA" id="ARBA00026218"/>
    </source>
</evidence>
<comment type="function">
    <text evidence="21">Oxidized purine nucleoside triphosphate hydrolase which is a prominent sanitizer of the oxidized nucleotide pool. Catalyzes the hydrolysis of 2-oxo-dATP (2-hydroxy-dATP) into 2-oxo-dAMP. Also has a significant hydrolase activity toward 2-oxo-ATP, 8-oxo-dGTP and 8-oxo-dATP. Through the hydrolysis of oxidized purine nucleoside triphosphates, prevents their incorporation into DNA and the subsequent transversions A:T to C:G and G:C to T:A. Also catalyzes the hydrolysis of methylated purine nucleoside triphosphate preventing their integration into DNA. Through this antimutagenic activity protects cells from oxidative stress.</text>
</comment>
<organism evidence="23 24">
    <name type="scientific">Persicirhabdus sediminis</name>
    <dbReference type="NCBI Taxonomy" id="454144"/>
    <lineage>
        <taxon>Bacteria</taxon>
        <taxon>Pseudomonadati</taxon>
        <taxon>Verrucomicrobiota</taxon>
        <taxon>Verrucomicrobiia</taxon>
        <taxon>Verrucomicrobiales</taxon>
        <taxon>Verrucomicrobiaceae</taxon>
        <taxon>Persicirhabdus</taxon>
    </lineage>
</organism>
<comment type="catalytic activity">
    <reaction evidence="20">
        <text>N(6)-methyl-dATP + H2O = N(6)-methyl-dAMP + diphosphate + H(+)</text>
        <dbReference type="Rhea" id="RHEA:67604"/>
        <dbReference type="ChEBI" id="CHEBI:15377"/>
        <dbReference type="ChEBI" id="CHEBI:15378"/>
        <dbReference type="ChEBI" id="CHEBI:33019"/>
        <dbReference type="ChEBI" id="CHEBI:169976"/>
        <dbReference type="ChEBI" id="CHEBI:172872"/>
    </reaction>
    <physiologicalReaction direction="left-to-right" evidence="20">
        <dbReference type="Rhea" id="RHEA:67605"/>
    </physiologicalReaction>
</comment>
<evidence type="ECO:0000256" key="6">
    <source>
        <dbReference type="ARBA" id="ARBA00022842"/>
    </source>
</evidence>
<feature type="domain" description="Nudix hydrolase" evidence="22">
    <location>
        <begin position="14"/>
        <end position="143"/>
    </location>
</feature>
<comment type="catalytic activity">
    <reaction evidence="7">
        <text>8-oxo-dATP + H2O = 8-oxo-dAMP + diphosphate + H(+)</text>
        <dbReference type="Rhea" id="RHEA:65396"/>
        <dbReference type="ChEBI" id="CHEBI:15377"/>
        <dbReference type="ChEBI" id="CHEBI:15378"/>
        <dbReference type="ChEBI" id="CHEBI:33019"/>
        <dbReference type="ChEBI" id="CHEBI:71361"/>
        <dbReference type="ChEBI" id="CHEBI:172871"/>
    </reaction>
    <physiologicalReaction direction="left-to-right" evidence="7">
        <dbReference type="Rhea" id="RHEA:65397"/>
    </physiologicalReaction>
</comment>
<sequence>MTKASSVNWQTWQAEMPATLMFVVRDGKVLLIEKLRGIGKGKVNGPGGKIDPGETPLECVVRECQEELHITPKNPLKMGELWFAMSDIPDIHCHVFMATDYDGVETATEEAVPMWTAIDEVPYERMWEDDAHWLPQMLAGQMFNGRFEFTGEKIDWLEMHFGDAAAAEWKHV</sequence>
<gene>
    <name evidence="23" type="ORF">JIN82_12865</name>
</gene>
<evidence type="ECO:0000256" key="14">
    <source>
        <dbReference type="ARBA" id="ARBA00030634"/>
    </source>
</evidence>
<evidence type="ECO:0000256" key="18">
    <source>
        <dbReference type="ARBA" id="ARBA00048002"/>
    </source>
</evidence>
<dbReference type="InterPro" id="IPR000086">
    <property type="entry name" value="NUDIX_hydrolase_dom"/>
</dbReference>
<comment type="catalytic activity">
    <reaction evidence="8">
        <text>2-oxo-dATP + H2O = 2-oxo-dAMP + diphosphate + H(+)</text>
        <dbReference type="Rhea" id="RHEA:31583"/>
        <dbReference type="ChEBI" id="CHEBI:15377"/>
        <dbReference type="ChEBI" id="CHEBI:15378"/>
        <dbReference type="ChEBI" id="CHEBI:33019"/>
        <dbReference type="ChEBI" id="CHEBI:63212"/>
        <dbReference type="ChEBI" id="CHEBI:77897"/>
        <dbReference type="EC" id="3.6.1.56"/>
    </reaction>
    <physiologicalReaction direction="left-to-right" evidence="8">
        <dbReference type="Rhea" id="RHEA:31584"/>
    </physiologicalReaction>
</comment>
<evidence type="ECO:0000256" key="3">
    <source>
        <dbReference type="ARBA" id="ARBA00011245"/>
    </source>
</evidence>
<evidence type="ECO:0000256" key="1">
    <source>
        <dbReference type="ARBA" id="ARBA00001946"/>
    </source>
</evidence>
<evidence type="ECO:0000256" key="17">
    <source>
        <dbReference type="ARBA" id="ARBA00032071"/>
    </source>
</evidence>
<dbReference type="PANTHER" id="PTHR43758">
    <property type="entry name" value="7,8-DIHYDRO-8-OXOGUANINE TRIPHOSPHATASE"/>
    <property type="match status" value="1"/>
</dbReference>
<dbReference type="RefSeq" id="WP_200312057.1">
    <property type="nucleotide sequence ID" value="NZ_JAENIM010000042.1"/>
</dbReference>
<comment type="subunit">
    <text evidence="3">Monomer.</text>
</comment>
<dbReference type="GO" id="GO:0008413">
    <property type="term" value="F:8-oxo-7,8-dihydroguanosine triphosphate pyrophosphatase activity"/>
    <property type="evidence" value="ECO:0007669"/>
    <property type="project" value="InterPro"/>
</dbReference>
<evidence type="ECO:0000256" key="20">
    <source>
        <dbReference type="ARBA" id="ARBA00049032"/>
    </source>
</evidence>
<keyword evidence="24" id="KW-1185">Reference proteome</keyword>
<proteinExistence type="inferred from homology"/>
<evidence type="ECO:0000256" key="15">
    <source>
        <dbReference type="ARBA" id="ARBA00030682"/>
    </source>
</evidence>
<dbReference type="GO" id="GO:0008828">
    <property type="term" value="F:dATP diphosphatase activity"/>
    <property type="evidence" value="ECO:0007669"/>
    <property type="project" value="UniProtKB-EC"/>
</dbReference>
<keyword evidence="5" id="KW-0378">Hydrolase</keyword>
<dbReference type="GO" id="GO:0042262">
    <property type="term" value="P:DNA protection"/>
    <property type="evidence" value="ECO:0007669"/>
    <property type="project" value="InterPro"/>
</dbReference>
<reference evidence="23" key="1">
    <citation type="submission" date="2021-01" db="EMBL/GenBank/DDBJ databases">
        <title>Modified the classification status of verrucomicrobia.</title>
        <authorList>
            <person name="Feng X."/>
        </authorList>
    </citation>
    <scope>NUCLEOTIDE SEQUENCE</scope>
    <source>
        <strain evidence="23">_KCTC 22039</strain>
    </source>
</reference>
<evidence type="ECO:0000256" key="10">
    <source>
        <dbReference type="ARBA" id="ARBA00024596"/>
    </source>
</evidence>
<keyword evidence="4" id="KW-0479">Metal-binding</keyword>
<evidence type="ECO:0000313" key="23">
    <source>
        <dbReference type="EMBL" id="MBK1792045.1"/>
    </source>
</evidence>
<dbReference type="Pfam" id="PF00293">
    <property type="entry name" value="NUDIX"/>
    <property type="match status" value="1"/>
</dbReference>
<dbReference type="CDD" id="cd03427">
    <property type="entry name" value="NUDIX_MTH1_Nudt1"/>
    <property type="match status" value="1"/>
</dbReference>
<dbReference type="EMBL" id="JAENIM010000042">
    <property type="protein sequence ID" value="MBK1792045.1"/>
    <property type="molecule type" value="Genomic_DNA"/>
</dbReference>
<dbReference type="Gene3D" id="3.90.79.10">
    <property type="entry name" value="Nucleoside Triphosphate Pyrophosphohydrolase"/>
    <property type="match status" value="1"/>
</dbReference>
<dbReference type="GO" id="GO:0046872">
    <property type="term" value="F:metal ion binding"/>
    <property type="evidence" value="ECO:0007669"/>
    <property type="project" value="UniProtKB-KW"/>
</dbReference>
<evidence type="ECO:0000256" key="11">
    <source>
        <dbReference type="ARBA" id="ARBA00026103"/>
    </source>
</evidence>
<comment type="catalytic activity">
    <reaction evidence="10">
        <text>2-oxo-ATP + H2O = 2-oxo-AMP + diphosphate + H(+)</text>
        <dbReference type="Rhea" id="RHEA:67392"/>
        <dbReference type="ChEBI" id="CHEBI:15377"/>
        <dbReference type="ChEBI" id="CHEBI:15378"/>
        <dbReference type="ChEBI" id="CHEBI:33019"/>
        <dbReference type="ChEBI" id="CHEBI:71395"/>
        <dbReference type="ChEBI" id="CHEBI:172878"/>
    </reaction>
    <physiologicalReaction direction="left-to-right" evidence="10">
        <dbReference type="Rhea" id="RHEA:67393"/>
    </physiologicalReaction>
</comment>
<evidence type="ECO:0000256" key="5">
    <source>
        <dbReference type="ARBA" id="ARBA00022801"/>
    </source>
</evidence>
<evidence type="ECO:0000256" key="19">
    <source>
        <dbReference type="ARBA" id="ARBA00048894"/>
    </source>
</evidence>
<comment type="catalytic activity">
    <reaction evidence="18">
        <text>N(6)-methyl-ATP + H2O = N(6)-methyl-AMP + diphosphate + H(+)</text>
        <dbReference type="Rhea" id="RHEA:67608"/>
        <dbReference type="ChEBI" id="CHEBI:15377"/>
        <dbReference type="ChEBI" id="CHEBI:15378"/>
        <dbReference type="ChEBI" id="CHEBI:33019"/>
        <dbReference type="ChEBI" id="CHEBI:144842"/>
        <dbReference type="ChEBI" id="CHEBI:172873"/>
    </reaction>
    <physiologicalReaction direction="left-to-right" evidence="18">
        <dbReference type="Rhea" id="RHEA:67609"/>
    </physiologicalReaction>
</comment>
<evidence type="ECO:0000256" key="7">
    <source>
        <dbReference type="ARBA" id="ARBA00024448"/>
    </source>
</evidence>
<dbReference type="InterPro" id="IPR003563">
    <property type="entry name" value="8ODP"/>
</dbReference>
<evidence type="ECO:0000256" key="8">
    <source>
        <dbReference type="ARBA" id="ARBA00024459"/>
    </source>
</evidence>
<comment type="catalytic activity">
    <reaction evidence="19">
        <text>O(6)-methyl-dGTP + H2O = O(6)-methyl-dGMP + diphosphate + H(+)</text>
        <dbReference type="Rhea" id="RHEA:67600"/>
        <dbReference type="ChEBI" id="CHEBI:15377"/>
        <dbReference type="ChEBI" id="CHEBI:15378"/>
        <dbReference type="ChEBI" id="CHEBI:33019"/>
        <dbReference type="ChEBI" id="CHEBI:169974"/>
        <dbReference type="ChEBI" id="CHEBI:169975"/>
    </reaction>
    <physiologicalReaction direction="left-to-right" evidence="19">
        <dbReference type="Rhea" id="RHEA:67601"/>
    </physiologicalReaction>
</comment>
<dbReference type="InterPro" id="IPR015797">
    <property type="entry name" value="NUDIX_hydrolase-like_dom_sf"/>
</dbReference>
<keyword evidence="6" id="KW-0460">Magnesium</keyword>